<reference evidence="1 2" key="1">
    <citation type="submission" date="2016-02" db="EMBL/GenBank/DDBJ databases">
        <title>Discovery of a natural microsporidian pathogen with a broad tissue tropism in Caenorhabditis elegans.</title>
        <authorList>
            <person name="Luallen R.J."/>
            <person name="Reinke A.W."/>
            <person name="Tong L."/>
            <person name="Botts M.R."/>
            <person name="Felix M.-A."/>
            <person name="Troemel E.R."/>
        </authorList>
    </citation>
    <scope>NUCLEOTIDE SEQUENCE [LARGE SCALE GENOMIC DNA]</scope>
    <source>
        <strain evidence="1 2">JUm2807</strain>
    </source>
</reference>
<proteinExistence type="predicted"/>
<dbReference type="GeneID" id="93647379"/>
<comment type="caution">
    <text evidence="1">The sequence shown here is derived from an EMBL/GenBank/DDBJ whole genome shotgun (WGS) entry which is preliminary data.</text>
</comment>
<gene>
    <name evidence="1" type="ORF">NEDG_01029</name>
</gene>
<dbReference type="AlphaFoldDB" id="A0A177EBX3"/>
<dbReference type="EMBL" id="LTDL01000042">
    <property type="protein sequence ID" value="OAG28890.1"/>
    <property type="molecule type" value="Genomic_DNA"/>
</dbReference>
<sequence length="156" mass="17880">MRLSICSEEEDEREIMKRESRERDALRMMEKLREKRDQTIFDCTEATTRMFQDHQDLLAFFLGYLRASVLLGTTDNDYSAEEDVWMVLAQTIASLLGDQAKSNSHLGIVRDQVISVMNEVVSLKCTDPDTIKEKFRQLDTDHCSGRNNCNAGHGSL</sequence>
<evidence type="ECO:0000313" key="1">
    <source>
        <dbReference type="EMBL" id="OAG28890.1"/>
    </source>
</evidence>
<organism evidence="1 2">
    <name type="scientific">Nematocida displodere</name>
    <dbReference type="NCBI Taxonomy" id="1805483"/>
    <lineage>
        <taxon>Eukaryota</taxon>
        <taxon>Fungi</taxon>
        <taxon>Fungi incertae sedis</taxon>
        <taxon>Microsporidia</taxon>
        <taxon>Nematocida</taxon>
    </lineage>
</organism>
<accession>A0A177EBX3</accession>
<dbReference type="Proteomes" id="UP000185944">
    <property type="component" value="Unassembled WGS sequence"/>
</dbReference>
<name>A0A177EBX3_9MICR</name>
<dbReference type="RefSeq" id="XP_067543635.1">
    <property type="nucleotide sequence ID" value="XM_067688447.1"/>
</dbReference>
<evidence type="ECO:0000313" key="2">
    <source>
        <dbReference type="Proteomes" id="UP000185944"/>
    </source>
</evidence>
<keyword evidence="2" id="KW-1185">Reference proteome</keyword>
<protein>
    <submittedName>
        <fullName evidence="1">Uncharacterized protein</fullName>
    </submittedName>
</protein>
<dbReference type="VEuPathDB" id="MicrosporidiaDB:NEDG_01029"/>